<organism evidence="2 3">
    <name type="scientific">Hypothenemus hampei</name>
    <name type="common">Coffee berry borer</name>
    <dbReference type="NCBI Taxonomy" id="57062"/>
    <lineage>
        <taxon>Eukaryota</taxon>
        <taxon>Metazoa</taxon>
        <taxon>Ecdysozoa</taxon>
        <taxon>Arthropoda</taxon>
        <taxon>Hexapoda</taxon>
        <taxon>Insecta</taxon>
        <taxon>Pterygota</taxon>
        <taxon>Neoptera</taxon>
        <taxon>Endopterygota</taxon>
        <taxon>Coleoptera</taxon>
        <taxon>Polyphaga</taxon>
        <taxon>Cucujiformia</taxon>
        <taxon>Curculionidae</taxon>
        <taxon>Scolytinae</taxon>
        <taxon>Hypothenemus</taxon>
    </lineage>
</organism>
<reference evidence="2 3" key="1">
    <citation type="submission" date="2024-05" db="EMBL/GenBank/DDBJ databases">
        <title>Genetic variation in Jamaican populations of the coffee berry borer (Hypothenemus hampei).</title>
        <authorList>
            <person name="Errbii M."/>
            <person name="Myrie A."/>
        </authorList>
    </citation>
    <scope>NUCLEOTIDE SEQUENCE [LARGE SCALE GENOMIC DNA]</scope>
    <source>
        <strain evidence="2">JA-Hopewell-2020-01-JO</strain>
        <tissue evidence="2">Whole body</tissue>
    </source>
</reference>
<name>A0ABD1EK82_HYPHA</name>
<feature type="compositionally biased region" description="Basic and acidic residues" evidence="1">
    <location>
        <begin position="54"/>
        <end position="72"/>
    </location>
</feature>
<dbReference type="Proteomes" id="UP001566132">
    <property type="component" value="Unassembled WGS sequence"/>
</dbReference>
<feature type="region of interest" description="Disordered" evidence="1">
    <location>
        <begin position="160"/>
        <end position="208"/>
    </location>
</feature>
<evidence type="ECO:0000256" key="1">
    <source>
        <dbReference type="SAM" id="MobiDB-lite"/>
    </source>
</evidence>
<protein>
    <submittedName>
        <fullName evidence="2">Uncharacterized protein</fullName>
    </submittedName>
</protein>
<proteinExistence type="predicted"/>
<evidence type="ECO:0000313" key="2">
    <source>
        <dbReference type="EMBL" id="KAL1496916.1"/>
    </source>
</evidence>
<feature type="region of interest" description="Disordered" evidence="1">
    <location>
        <begin position="1"/>
        <end position="80"/>
    </location>
</feature>
<dbReference type="EMBL" id="JBDJPC010000006">
    <property type="protein sequence ID" value="KAL1496916.1"/>
    <property type="molecule type" value="Genomic_DNA"/>
</dbReference>
<accession>A0ABD1EK82</accession>
<feature type="region of interest" description="Disordered" evidence="1">
    <location>
        <begin position="96"/>
        <end position="148"/>
    </location>
</feature>
<feature type="compositionally biased region" description="Basic and acidic residues" evidence="1">
    <location>
        <begin position="188"/>
        <end position="208"/>
    </location>
</feature>
<dbReference type="AlphaFoldDB" id="A0ABD1EK82"/>
<evidence type="ECO:0000313" key="3">
    <source>
        <dbReference type="Proteomes" id="UP001566132"/>
    </source>
</evidence>
<gene>
    <name evidence="2" type="ORF">ABEB36_007968</name>
</gene>
<feature type="compositionally biased region" description="Basic and acidic residues" evidence="1">
    <location>
        <begin position="112"/>
        <end position="124"/>
    </location>
</feature>
<feature type="compositionally biased region" description="Polar residues" evidence="1">
    <location>
        <begin position="1"/>
        <end position="11"/>
    </location>
</feature>
<comment type="caution">
    <text evidence="2">The sequence shown here is derived from an EMBL/GenBank/DDBJ whole genome shotgun (WGS) entry which is preliminary data.</text>
</comment>
<keyword evidence="3" id="KW-1185">Reference proteome</keyword>
<sequence>MSDRSINSTAQERTESLPVRAGTRGDGAGPTRHHSYCGPPGVSDQASGMVLSTGKEKAHAETFNVKGDEHHPSPRTLSKLGQYKAQKLAEEKALRQFFSSKKKVTRSPKQNLHRDSETDNDSIRELLVPSDSRSVNSLASGEDESDQEVFLKKLVKNKDKIWTEHTEEDTTNVEESMQAEHTSEDEDKEGKNEKKKIKERDNTTQRNI</sequence>